<protein>
    <submittedName>
        <fullName evidence="1">Uncharacterized protein</fullName>
    </submittedName>
</protein>
<feature type="non-terminal residue" evidence="1">
    <location>
        <position position="1"/>
    </location>
</feature>
<organism evidence="1 2">
    <name type="scientific">Allacma fusca</name>
    <dbReference type="NCBI Taxonomy" id="39272"/>
    <lineage>
        <taxon>Eukaryota</taxon>
        <taxon>Metazoa</taxon>
        <taxon>Ecdysozoa</taxon>
        <taxon>Arthropoda</taxon>
        <taxon>Hexapoda</taxon>
        <taxon>Collembola</taxon>
        <taxon>Symphypleona</taxon>
        <taxon>Sminthuridae</taxon>
        <taxon>Allacma</taxon>
    </lineage>
</organism>
<dbReference type="EMBL" id="CAJVCH010543927">
    <property type="protein sequence ID" value="CAG7827540.1"/>
    <property type="molecule type" value="Genomic_DNA"/>
</dbReference>
<sequence>MSELLEESYVVELYNLENCPEEDRRVHFIDGIFNRWGVDGFAAALNYRDNTKEYYYEDRILFVNYLENLLTAWKTPGNFETFAKSTDFVKALIREGNLWLEILSCIDERELQKYLSLLMVVFCLFETDKKIYDEINLTVDPSFEKPLNQLKQEIKADYLHFLDSSSLETT</sequence>
<gene>
    <name evidence="1" type="ORF">AFUS01_LOCUS37521</name>
</gene>
<name>A0A8J2LSR8_9HEXA</name>
<evidence type="ECO:0000313" key="2">
    <source>
        <dbReference type="Proteomes" id="UP000708208"/>
    </source>
</evidence>
<comment type="caution">
    <text evidence="1">The sequence shown here is derived from an EMBL/GenBank/DDBJ whole genome shotgun (WGS) entry which is preliminary data.</text>
</comment>
<proteinExistence type="predicted"/>
<dbReference type="AlphaFoldDB" id="A0A8J2LSR8"/>
<reference evidence="1" key="1">
    <citation type="submission" date="2021-06" db="EMBL/GenBank/DDBJ databases">
        <authorList>
            <person name="Hodson N. C."/>
            <person name="Mongue J. A."/>
            <person name="Jaron S. K."/>
        </authorList>
    </citation>
    <scope>NUCLEOTIDE SEQUENCE</scope>
</reference>
<dbReference type="Proteomes" id="UP000708208">
    <property type="component" value="Unassembled WGS sequence"/>
</dbReference>
<evidence type="ECO:0000313" key="1">
    <source>
        <dbReference type="EMBL" id="CAG7827540.1"/>
    </source>
</evidence>
<accession>A0A8J2LSR8</accession>
<keyword evidence="2" id="KW-1185">Reference proteome</keyword>